<evidence type="ECO:0000256" key="8">
    <source>
        <dbReference type="ARBA" id="ARBA00022927"/>
    </source>
</evidence>
<keyword evidence="6" id="KW-0256">Endoplasmic reticulum</keyword>
<evidence type="ECO:0000256" key="12">
    <source>
        <dbReference type="SAM" id="Phobius"/>
    </source>
</evidence>
<dbReference type="EMBL" id="BT143069">
    <property type="protein sequence ID" value="AFK42863.1"/>
    <property type="molecule type" value="mRNA"/>
</dbReference>
<dbReference type="AlphaFoldDB" id="I3SRH1"/>
<dbReference type="InterPro" id="IPR001680">
    <property type="entry name" value="WD40_rpt"/>
</dbReference>
<dbReference type="PANTHER" id="PTHR23284:SF0">
    <property type="entry name" value="PROLACTIN REGULATORY ELEMENT-BINDING PROTEIN"/>
    <property type="match status" value="1"/>
</dbReference>
<dbReference type="PROSITE" id="PS50082">
    <property type="entry name" value="WD_REPEATS_2"/>
    <property type="match status" value="2"/>
</dbReference>
<evidence type="ECO:0000256" key="2">
    <source>
        <dbReference type="ARBA" id="ARBA00022448"/>
    </source>
</evidence>
<sequence>MKVILEHSTAHSSSVKDLHFSSNGKWIVSLGSGGPCRVWDLSSGIALGSLSTKNRELFSGCRFSQINESTWVLYIAANTEKGGSILTWSLDNYERKSSKFIIRDAICAFNISADGKFLACGTPSGDIVIVSSTNMQIQTTIKKAHLGIVTALAFSPDSRALASVSMDSSARVTIIEGKKTSGGVSLWIALFIILLAVAAYFLKVERIEK</sequence>
<protein>
    <submittedName>
        <fullName evidence="13">Uncharacterized protein</fullName>
    </submittedName>
</protein>
<dbReference type="GO" id="GO:0006888">
    <property type="term" value="P:endoplasmic reticulum to Golgi vesicle-mediated transport"/>
    <property type="evidence" value="ECO:0007669"/>
    <property type="project" value="TreeGrafter"/>
</dbReference>
<keyword evidence="5" id="KW-0677">Repeat</keyword>
<dbReference type="GO" id="GO:0005789">
    <property type="term" value="C:endoplasmic reticulum membrane"/>
    <property type="evidence" value="ECO:0007669"/>
    <property type="project" value="UniProtKB-SubCell"/>
</dbReference>
<evidence type="ECO:0000256" key="7">
    <source>
        <dbReference type="ARBA" id="ARBA00022892"/>
    </source>
</evidence>
<proteinExistence type="evidence at transcript level"/>
<evidence type="ECO:0000256" key="10">
    <source>
        <dbReference type="ARBA" id="ARBA00023136"/>
    </source>
</evidence>
<dbReference type="Gene3D" id="2.130.10.10">
    <property type="entry name" value="YVTN repeat-like/Quinoprotein amine dehydrogenase"/>
    <property type="match status" value="1"/>
</dbReference>
<evidence type="ECO:0000256" key="5">
    <source>
        <dbReference type="ARBA" id="ARBA00022737"/>
    </source>
</evidence>
<evidence type="ECO:0000256" key="11">
    <source>
        <dbReference type="PROSITE-ProRule" id="PRU00221"/>
    </source>
</evidence>
<feature type="repeat" description="WD" evidence="11">
    <location>
        <begin position="142"/>
        <end position="172"/>
    </location>
</feature>
<dbReference type="GO" id="GO:0005085">
    <property type="term" value="F:guanyl-nucleotide exchange factor activity"/>
    <property type="evidence" value="ECO:0007669"/>
    <property type="project" value="InterPro"/>
</dbReference>
<dbReference type="InterPro" id="IPR045260">
    <property type="entry name" value="Sec12-like"/>
</dbReference>
<keyword evidence="4 12" id="KW-0812">Transmembrane</keyword>
<evidence type="ECO:0000256" key="1">
    <source>
        <dbReference type="ARBA" id="ARBA00004389"/>
    </source>
</evidence>
<feature type="transmembrane region" description="Helical" evidence="12">
    <location>
        <begin position="184"/>
        <end position="202"/>
    </location>
</feature>
<evidence type="ECO:0000256" key="6">
    <source>
        <dbReference type="ARBA" id="ARBA00022824"/>
    </source>
</evidence>
<accession>I3SRH1</accession>
<dbReference type="GO" id="GO:0003400">
    <property type="term" value="P:regulation of COPII vesicle coating"/>
    <property type="evidence" value="ECO:0007669"/>
    <property type="project" value="TreeGrafter"/>
</dbReference>
<keyword evidence="7" id="KW-0931">ER-Golgi transport</keyword>
<dbReference type="SMART" id="SM00320">
    <property type="entry name" value="WD40"/>
    <property type="match status" value="3"/>
</dbReference>
<evidence type="ECO:0000313" key="13">
    <source>
        <dbReference type="EMBL" id="AFK42863.1"/>
    </source>
</evidence>
<dbReference type="InterPro" id="IPR036322">
    <property type="entry name" value="WD40_repeat_dom_sf"/>
</dbReference>
<keyword evidence="10 12" id="KW-0472">Membrane</keyword>
<comment type="subcellular location">
    <subcellularLocation>
        <location evidence="1">Endoplasmic reticulum membrane</location>
        <topology evidence="1">Single-pass membrane protein</topology>
    </subcellularLocation>
</comment>
<feature type="repeat" description="WD" evidence="11">
    <location>
        <begin position="8"/>
        <end position="49"/>
    </location>
</feature>
<organism evidence="13">
    <name type="scientific">Lotus japonicus</name>
    <name type="common">Lotus corniculatus var. japonicus</name>
    <dbReference type="NCBI Taxonomy" id="34305"/>
    <lineage>
        <taxon>Eukaryota</taxon>
        <taxon>Viridiplantae</taxon>
        <taxon>Streptophyta</taxon>
        <taxon>Embryophyta</taxon>
        <taxon>Tracheophyta</taxon>
        <taxon>Spermatophyta</taxon>
        <taxon>Magnoliopsida</taxon>
        <taxon>eudicotyledons</taxon>
        <taxon>Gunneridae</taxon>
        <taxon>Pentapetalae</taxon>
        <taxon>rosids</taxon>
        <taxon>fabids</taxon>
        <taxon>Fabales</taxon>
        <taxon>Fabaceae</taxon>
        <taxon>Papilionoideae</taxon>
        <taxon>50 kb inversion clade</taxon>
        <taxon>NPAAA clade</taxon>
        <taxon>Hologalegina</taxon>
        <taxon>robinioid clade</taxon>
        <taxon>Loteae</taxon>
        <taxon>Lotus</taxon>
    </lineage>
</organism>
<keyword evidence="2" id="KW-0813">Transport</keyword>
<dbReference type="GO" id="GO:0015031">
    <property type="term" value="P:protein transport"/>
    <property type="evidence" value="ECO:0007669"/>
    <property type="project" value="UniProtKB-KW"/>
</dbReference>
<evidence type="ECO:0000256" key="3">
    <source>
        <dbReference type="ARBA" id="ARBA00022574"/>
    </source>
</evidence>
<dbReference type="PANTHER" id="PTHR23284">
    <property type="entry name" value="PROLACTIN REGULATORY ELEMENT BINDING PROTEIN"/>
    <property type="match status" value="1"/>
</dbReference>
<dbReference type="Pfam" id="PF00400">
    <property type="entry name" value="WD40"/>
    <property type="match status" value="2"/>
</dbReference>
<keyword evidence="9 12" id="KW-1133">Transmembrane helix</keyword>
<evidence type="ECO:0000256" key="4">
    <source>
        <dbReference type="ARBA" id="ARBA00022692"/>
    </source>
</evidence>
<keyword evidence="3 11" id="KW-0853">WD repeat</keyword>
<evidence type="ECO:0000256" key="9">
    <source>
        <dbReference type="ARBA" id="ARBA00022989"/>
    </source>
</evidence>
<dbReference type="PROSITE" id="PS50294">
    <property type="entry name" value="WD_REPEATS_REGION"/>
    <property type="match status" value="1"/>
</dbReference>
<dbReference type="SUPFAM" id="SSF50978">
    <property type="entry name" value="WD40 repeat-like"/>
    <property type="match status" value="1"/>
</dbReference>
<name>I3SRH1_LOTJA</name>
<reference evidence="13" key="1">
    <citation type="submission" date="2012-05" db="EMBL/GenBank/DDBJ databases">
        <authorList>
            <person name="Krishnakumar V."/>
            <person name="Cheung F."/>
            <person name="Xiao Y."/>
            <person name="Chan A."/>
            <person name="Moskal W.A."/>
            <person name="Town C.D."/>
        </authorList>
    </citation>
    <scope>NUCLEOTIDE SEQUENCE</scope>
</reference>
<dbReference type="InterPro" id="IPR015943">
    <property type="entry name" value="WD40/YVTN_repeat-like_dom_sf"/>
</dbReference>
<keyword evidence="8" id="KW-0653">Protein transport</keyword>